<comment type="caution">
    <text evidence="1">The sequence shown here is derived from an EMBL/GenBank/DDBJ whole genome shotgun (WGS) entry which is preliminary data.</text>
</comment>
<evidence type="ECO:0000313" key="1">
    <source>
        <dbReference type="EMBL" id="HDD43925.1"/>
    </source>
</evidence>
<sequence length="100" mass="11956">MEFKDSELPSQKELEKELNEYLARKYGHRVRVISAPFFQPKPERKEEKPSAKRILSKINFDLKPEELIAYLDQYVVKQDEAKAILATKICTHFNRIKYWL</sequence>
<name>A0A7C0U2S5_DESA2</name>
<dbReference type="AlphaFoldDB" id="A0A7C0U2S5"/>
<protein>
    <submittedName>
        <fullName evidence="1">ATPase</fullName>
    </submittedName>
</protein>
<reference evidence="1" key="1">
    <citation type="journal article" date="2020" name="mSystems">
        <title>Genome- and Community-Level Interaction Insights into Carbon Utilization and Element Cycling Functions of Hydrothermarchaeota in Hydrothermal Sediment.</title>
        <authorList>
            <person name="Zhou Z."/>
            <person name="Liu Y."/>
            <person name="Xu W."/>
            <person name="Pan J."/>
            <person name="Luo Z.H."/>
            <person name="Li M."/>
        </authorList>
    </citation>
    <scope>NUCLEOTIDE SEQUENCE [LARGE SCALE GENOMIC DNA]</scope>
    <source>
        <strain evidence="1">HyVt-233</strain>
    </source>
</reference>
<organism evidence="1">
    <name type="scientific">Desulfofervidus auxilii</name>
    <dbReference type="NCBI Taxonomy" id="1621989"/>
    <lineage>
        <taxon>Bacteria</taxon>
        <taxon>Pseudomonadati</taxon>
        <taxon>Thermodesulfobacteriota</taxon>
        <taxon>Candidatus Desulfofervidia</taxon>
        <taxon>Candidatus Desulfofervidales</taxon>
        <taxon>Candidatus Desulfofervidaceae</taxon>
        <taxon>Candidatus Desulfofervidus</taxon>
    </lineage>
</organism>
<dbReference type="InterPro" id="IPR027417">
    <property type="entry name" value="P-loop_NTPase"/>
</dbReference>
<feature type="non-terminal residue" evidence="1">
    <location>
        <position position="100"/>
    </location>
</feature>
<dbReference type="Proteomes" id="UP000886289">
    <property type="component" value="Unassembled WGS sequence"/>
</dbReference>
<accession>A0A7C0U2S5</accession>
<proteinExistence type="predicted"/>
<dbReference type="EMBL" id="DRBS01000139">
    <property type="protein sequence ID" value="HDD43925.1"/>
    <property type="molecule type" value="Genomic_DNA"/>
</dbReference>
<dbReference type="Gene3D" id="3.40.50.300">
    <property type="entry name" value="P-loop containing nucleotide triphosphate hydrolases"/>
    <property type="match status" value="1"/>
</dbReference>
<gene>
    <name evidence="1" type="ORF">ENG63_03575</name>
</gene>